<protein>
    <submittedName>
        <fullName evidence="3">Uncharacterized protein</fullName>
    </submittedName>
</protein>
<dbReference type="GO" id="GO:0004358">
    <property type="term" value="F:L-glutamate N-acetyltransferase activity, acting on acetyl-L-ornithine as donor"/>
    <property type="evidence" value="ECO:0007669"/>
    <property type="project" value="InterPro"/>
</dbReference>
<dbReference type="Pfam" id="PF09418">
    <property type="entry name" value="DUF2009"/>
    <property type="match status" value="1"/>
</dbReference>
<dbReference type="InterPro" id="IPR041371">
    <property type="entry name" value="GH92_N"/>
</dbReference>
<dbReference type="PANTHER" id="PTHR31560:SF0">
    <property type="entry name" value="UPF0652 PROTEIN C22H10.08"/>
    <property type="match status" value="1"/>
</dbReference>
<organism evidence="3 4">
    <name type="scientific">Lentinula guzmanii</name>
    <dbReference type="NCBI Taxonomy" id="2804957"/>
    <lineage>
        <taxon>Eukaryota</taxon>
        <taxon>Fungi</taxon>
        <taxon>Dikarya</taxon>
        <taxon>Basidiomycota</taxon>
        <taxon>Agaricomycotina</taxon>
        <taxon>Agaricomycetes</taxon>
        <taxon>Agaricomycetidae</taxon>
        <taxon>Agaricales</taxon>
        <taxon>Marasmiineae</taxon>
        <taxon>Omphalotaceae</taxon>
        <taxon>Lentinula</taxon>
    </lineage>
</organism>
<dbReference type="InterPro" id="IPR057668">
    <property type="entry name" value="E2_Ub-conjug_enz_C"/>
</dbReference>
<evidence type="ECO:0000259" key="1">
    <source>
        <dbReference type="Pfam" id="PF09418"/>
    </source>
</evidence>
<dbReference type="InterPro" id="IPR018553">
    <property type="entry name" value="E2_Ub-conjug_enz"/>
</dbReference>
<evidence type="ECO:0000313" key="4">
    <source>
        <dbReference type="Proteomes" id="UP001176059"/>
    </source>
</evidence>
<reference evidence="3" key="2">
    <citation type="journal article" date="2023" name="Proc. Natl. Acad. Sci. U.S.A.">
        <title>A global phylogenomic analysis of the shiitake genus Lentinula.</title>
        <authorList>
            <person name="Sierra-Patev S."/>
            <person name="Min B."/>
            <person name="Naranjo-Ortiz M."/>
            <person name="Looney B."/>
            <person name="Konkel Z."/>
            <person name="Slot J.C."/>
            <person name="Sakamoto Y."/>
            <person name="Steenwyk J.L."/>
            <person name="Rokas A."/>
            <person name="Carro J."/>
            <person name="Camarero S."/>
            <person name="Ferreira P."/>
            <person name="Molpeceres G."/>
            <person name="Ruiz-Duenas F.J."/>
            <person name="Serrano A."/>
            <person name="Henrissat B."/>
            <person name="Drula E."/>
            <person name="Hughes K.W."/>
            <person name="Mata J.L."/>
            <person name="Ishikawa N.K."/>
            <person name="Vargas-Isla R."/>
            <person name="Ushijima S."/>
            <person name="Smith C.A."/>
            <person name="Donoghue J."/>
            <person name="Ahrendt S."/>
            <person name="Andreopoulos W."/>
            <person name="He G."/>
            <person name="LaButti K."/>
            <person name="Lipzen A."/>
            <person name="Ng V."/>
            <person name="Riley R."/>
            <person name="Sandor L."/>
            <person name="Barry K."/>
            <person name="Martinez A.T."/>
            <person name="Xiao Y."/>
            <person name="Gibbons J.G."/>
            <person name="Terashima K."/>
            <person name="Grigoriev I.V."/>
            <person name="Hibbett D."/>
        </authorList>
    </citation>
    <scope>NUCLEOTIDE SEQUENCE</scope>
    <source>
        <strain evidence="3">ET3784</strain>
    </source>
</reference>
<keyword evidence="4" id="KW-1185">Reference proteome</keyword>
<dbReference type="AlphaFoldDB" id="A0AA38JNJ4"/>
<dbReference type="GO" id="GO:0006526">
    <property type="term" value="P:L-arginine biosynthetic process"/>
    <property type="evidence" value="ECO:0007669"/>
    <property type="project" value="UniProtKB-KW"/>
</dbReference>
<evidence type="ECO:0000313" key="3">
    <source>
        <dbReference type="EMBL" id="KAJ3732771.1"/>
    </source>
</evidence>
<sequence>MSLESRKTLRKTLPDGSPDDFASPAYFSTNLPTRIRVELTFTRRTAIRQYTFPAGTSQPRTVVDITNDGPRTTMQFIQGGSNGDPILREFFVKYSEQAVALNLINAANARDLLGSAVASLRRPYSSVHTEYFHPTQTKDPKNSLAIPGGKGGARLSHEYAYVIQSSTLWKEILHDMFHLWSLAAEHLLSDSISYRLRDTTQGLNRVQPSSKTSRLMHAILHKAQKSVSSWVGSSVIHMGGHNVPNALLFIDKYTQIYRILLPICNTLSQIPNFVMAGMDKGAGMIYPDMAISPRNLQPVLTYAVEPSFNSISVDGDKSTKIRFYFWLTALQQKKMPSKRELADFTVDLAELVIRDGQGATKFVIATVKGAPTYEDIHHVAFRISTSALVKTAL</sequence>
<dbReference type="Gene3D" id="3.60.70.12">
    <property type="entry name" value="L-amino peptidase D-ALA esterase/amidase"/>
    <property type="match status" value="1"/>
</dbReference>
<proteinExistence type="predicted"/>
<dbReference type="GO" id="GO:0030246">
    <property type="term" value="F:carbohydrate binding"/>
    <property type="evidence" value="ECO:0007669"/>
    <property type="project" value="InterPro"/>
</dbReference>
<dbReference type="Proteomes" id="UP001176059">
    <property type="component" value="Unassembled WGS sequence"/>
</dbReference>
<dbReference type="Gene3D" id="3.10.20.340">
    <property type="entry name" value="ArgJ beta chain, C-terminal domain"/>
    <property type="match status" value="1"/>
</dbReference>
<comment type="caution">
    <text evidence="3">The sequence shown here is derived from an EMBL/GenBank/DDBJ whole genome shotgun (WGS) entry which is preliminary data.</text>
</comment>
<accession>A0AA38JNJ4</accession>
<dbReference type="InterPro" id="IPR014718">
    <property type="entry name" value="GH-type_carb-bd"/>
</dbReference>
<dbReference type="InterPro" id="IPR042195">
    <property type="entry name" value="ArgJ_beta_C"/>
</dbReference>
<dbReference type="EMBL" id="JANVFO010000022">
    <property type="protein sequence ID" value="KAJ3732771.1"/>
    <property type="molecule type" value="Genomic_DNA"/>
</dbReference>
<dbReference type="SUPFAM" id="SSF56266">
    <property type="entry name" value="DmpA/ArgJ-like"/>
    <property type="match status" value="1"/>
</dbReference>
<evidence type="ECO:0000259" key="2">
    <source>
        <dbReference type="Pfam" id="PF17678"/>
    </source>
</evidence>
<dbReference type="InterPro" id="IPR016117">
    <property type="entry name" value="ArgJ-like_dom_sf"/>
</dbReference>
<reference evidence="3" key="1">
    <citation type="submission" date="2022-08" db="EMBL/GenBank/DDBJ databases">
        <authorList>
            <consortium name="DOE Joint Genome Institute"/>
            <person name="Min B."/>
            <person name="Sierra-Patev S."/>
            <person name="Naranjo-Ortiz M."/>
            <person name="Looney B."/>
            <person name="Konkel Z."/>
            <person name="Slot J.C."/>
            <person name="Sakamoto Y."/>
            <person name="Steenwyk J.L."/>
            <person name="Rokas A."/>
            <person name="Carro J."/>
            <person name="Camarero S."/>
            <person name="Ferreira P."/>
            <person name="Molpeceres G."/>
            <person name="Ruiz-duenas F.J."/>
            <person name="Serrano A."/>
            <person name="Henrissat B."/>
            <person name="Drula E."/>
            <person name="Hughes K.W."/>
            <person name="Mata J.L."/>
            <person name="Ishikawa N.K."/>
            <person name="Vargas-Isla R."/>
            <person name="Ushijima S."/>
            <person name="Smith C.A."/>
            <person name="Ahrendt S."/>
            <person name="Andreopoulos W."/>
            <person name="He G."/>
            <person name="LaButti K."/>
            <person name="Lipzen A."/>
            <person name="Ng V."/>
            <person name="Riley R."/>
            <person name="Sandor L."/>
            <person name="Barry K."/>
            <person name="Martinez A.T."/>
            <person name="Xiao Y."/>
            <person name="Gibbons J.G."/>
            <person name="Terashima K."/>
            <person name="Hibbett D.S."/>
            <person name="Grigoriev I.V."/>
        </authorList>
    </citation>
    <scope>NUCLEOTIDE SEQUENCE</scope>
    <source>
        <strain evidence="3">ET3784</strain>
    </source>
</reference>
<feature type="domain" description="Non-canonical E2 ubiquitin-conjugating enzyme C-terminal" evidence="1">
    <location>
        <begin position="127"/>
        <end position="274"/>
    </location>
</feature>
<dbReference type="Gene3D" id="2.70.98.10">
    <property type="match status" value="1"/>
</dbReference>
<dbReference type="PANTHER" id="PTHR31560">
    <property type="entry name" value="UPF0652 PROTEIN C16A11.03C-RELATED"/>
    <property type="match status" value="1"/>
</dbReference>
<name>A0AA38JNJ4_9AGAR</name>
<feature type="domain" description="Glycosyl hydrolase family 92 N-terminal" evidence="2">
    <location>
        <begin position="19"/>
        <end position="69"/>
    </location>
</feature>
<dbReference type="Pfam" id="PF17678">
    <property type="entry name" value="Glyco_hydro_92N"/>
    <property type="match status" value="1"/>
</dbReference>
<gene>
    <name evidence="3" type="ORF">DFJ43DRAFT_1039132</name>
</gene>